<feature type="transmembrane region" description="Helical" evidence="6">
    <location>
        <begin position="141"/>
        <end position="161"/>
    </location>
</feature>
<sequence>MSNSITATVLEEEPKKAVASGIEVQSVLSSREEKINQNAHAQLKNPFADPAVETYYRNLYASVGYECDKAFDPAMELTEEEERRIVLKLVALSACLMFASLQIDRGNIQQAVTDNMLGDLQQLQHRQHHFPSFSERINERALVMCIAPLFAVPLIGLIRWWPGAGHKIWPTYVLNTLFLGQPYVLAIGASWCSRNSGSVRQRSISAAVYNMIGQIDNIIGINIYRTDDLPLYHRGNMQLFFMTIATIPVLLLAKVLLRGKKPL</sequence>
<evidence type="ECO:0000256" key="6">
    <source>
        <dbReference type="SAM" id="Phobius"/>
    </source>
</evidence>
<dbReference type="PANTHER" id="PTHR43791:SF29">
    <property type="entry name" value="MAJOR FACILITATOR SUPERFAMILY (MFS) PROFILE DOMAIN-CONTAINING PROTEIN"/>
    <property type="match status" value="1"/>
</dbReference>
<keyword evidence="8" id="KW-1185">Reference proteome</keyword>
<comment type="subcellular location">
    <subcellularLocation>
        <location evidence="1">Membrane</location>
        <topology evidence="1">Multi-pass membrane protein</topology>
    </subcellularLocation>
</comment>
<feature type="transmembrane region" description="Helical" evidence="6">
    <location>
        <begin position="204"/>
        <end position="225"/>
    </location>
</feature>
<keyword evidence="4 6" id="KW-1133">Transmembrane helix</keyword>
<gene>
    <name evidence="7" type="ORF">LODBEIA_P59620</name>
</gene>
<dbReference type="EMBL" id="OZ022412">
    <property type="protein sequence ID" value="CAK9442219.1"/>
    <property type="molecule type" value="Genomic_DNA"/>
</dbReference>
<dbReference type="SUPFAM" id="SSF103473">
    <property type="entry name" value="MFS general substrate transporter"/>
    <property type="match status" value="1"/>
</dbReference>
<feature type="transmembrane region" description="Helical" evidence="6">
    <location>
        <begin position="237"/>
        <end position="257"/>
    </location>
</feature>
<organism evidence="7 8">
    <name type="scientific">Lodderomyces beijingensis</name>
    <dbReference type="NCBI Taxonomy" id="1775926"/>
    <lineage>
        <taxon>Eukaryota</taxon>
        <taxon>Fungi</taxon>
        <taxon>Dikarya</taxon>
        <taxon>Ascomycota</taxon>
        <taxon>Saccharomycotina</taxon>
        <taxon>Pichiomycetes</taxon>
        <taxon>Debaryomycetaceae</taxon>
        <taxon>Candida/Lodderomyces clade</taxon>
        <taxon>Lodderomyces</taxon>
    </lineage>
</organism>
<keyword evidence="2" id="KW-0813">Transport</keyword>
<proteinExistence type="predicted"/>
<dbReference type="PANTHER" id="PTHR43791">
    <property type="entry name" value="PERMEASE-RELATED"/>
    <property type="match status" value="1"/>
</dbReference>
<dbReference type="RefSeq" id="XP_066832900.1">
    <property type="nucleotide sequence ID" value="XM_066976352.1"/>
</dbReference>
<dbReference type="InterPro" id="IPR036259">
    <property type="entry name" value="MFS_trans_sf"/>
</dbReference>
<evidence type="ECO:0000256" key="1">
    <source>
        <dbReference type="ARBA" id="ARBA00004141"/>
    </source>
</evidence>
<evidence type="ECO:0000256" key="3">
    <source>
        <dbReference type="ARBA" id="ARBA00022692"/>
    </source>
</evidence>
<name>A0ABP0ZUB9_9ASCO</name>
<evidence type="ECO:0000313" key="8">
    <source>
        <dbReference type="Proteomes" id="UP001497383"/>
    </source>
</evidence>
<feature type="transmembrane region" description="Helical" evidence="6">
    <location>
        <begin position="173"/>
        <end position="192"/>
    </location>
</feature>
<evidence type="ECO:0000256" key="2">
    <source>
        <dbReference type="ARBA" id="ARBA00022448"/>
    </source>
</evidence>
<reference evidence="7 8" key="1">
    <citation type="submission" date="2024-03" db="EMBL/GenBank/DDBJ databases">
        <authorList>
            <person name="Brejova B."/>
        </authorList>
    </citation>
    <scope>NUCLEOTIDE SEQUENCE [LARGE SCALE GENOMIC DNA]</scope>
    <source>
        <strain evidence="7 8">CBS 14171</strain>
    </source>
</reference>
<dbReference type="Proteomes" id="UP001497383">
    <property type="component" value="Chromosome 8"/>
</dbReference>
<keyword evidence="5 6" id="KW-0472">Membrane</keyword>
<keyword evidence="3 6" id="KW-0812">Transmembrane</keyword>
<dbReference type="GeneID" id="92211158"/>
<evidence type="ECO:0000313" key="7">
    <source>
        <dbReference type="EMBL" id="CAK9442219.1"/>
    </source>
</evidence>
<accession>A0ABP0ZUB9</accession>
<evidence type="ECO:0000256" key="4">
    <source>
        <dbReference type="ARBA" id="ARBA00022989"/>
    </source>
</evidence>
<evidence type="ECO:0000256" key="5">
    <source>
        <dbReference type="ARBA" id="ARBA00023136"/>
    </source>
</evidence>
<protein>
    <submittedName>
        <fullName evidence="7">Uncharacterized protein</fullName>
    </submittedName>
</protein>